<proteinExistence type="predicted"/>
<dbReference type="OrthoDB" id="1522504at2"/>
<dbReference type="GO" id="GO:0005886">
    <property type="term" value="C:plasma membrane"/>
    <property type="evidence" value="ECO:0007669"/>
    <property type="project" value="TreeGrafter"/>
</dbReference>
<dbReference type="Pfam" id="PF02518">
    <property type="entry name" value="HATPase_c"/>
    <property type="match status" value="1"/>
</dbReference>
<dbReference type="Pfam" id="PF00512">
    <property type="entry name" value="HisKA"/>
    <property type="match status" value="1"/>
</dbReference>
<dbReference type="PANTHER" id="PTHR45436:SF5">
    <property type="entry name" value="SENSOR HISTIDINE KINASE TRCS"/>
    <property type="match status" value="1"/>
</dbReference>
<dbReference type="PROSITE" id="PS50109">
    <property type="entry name" value="HIS_KIN"/>
    <property type="match status" value="1"/>
</dbReference>
<evidence type="ECO:0000256" key="3">
    <source>
        <dbReference type="ARBA" id="ARBA00022553"/>
    </source>
</evidence>
<dbReference type="InterPro" id="IPR036890">
    <property type="entry name" value="HATPase_C_sf"/>
</dbReference>
<keyword evidence="5 8" id="KW-0812">Transmembrane</keyword>
<evidence type="ECO:0000313" key="10">
    <source>
        <dbReference type="EMBL" id="TCC99825.1"/>
    </source>
</evidence>
<dbReference type="SMART" id="SM00388">
    <property type="entry name" value="HisKA"/>
    <property type="match status" value="1"/>
</dbReference>
<dbReference type="InterPro" id="IPR003661">
    <property type="entry name" value="HisK_dim/P_dom"/>
</dbReference>
<evidence type="ECO:0000256" key="6">
    <source>
        <dbReference type="ARBA" id="ARBA00022777"/>
    </source>
</evidence>
<sequence length="431" mass="49193">MIKLLDKPLKAFIIYSFVVLLCSIPVYFLMVDWIWVHEVKAHNQIVAESTKKHLIDLRMDDRQVGESVALWNKLQPDTKLQQVPSIRPDSTYDIYRKNKYIPIKGYDRFQGLVTYFAINGKPYSLTIESNLEESYETIAGITAITIGFFIILLLGFIKLNKRISARLWRPFYQTLEKIKAFDLNMQHQISFEPSGIIEFDEMNTSISNLVASNVAVYRHQKEFVENAAHELQTPLAIVQSKLDVLFQNQEITNEQAILIEKIQNGLSRVSRINKNLLLLAKIENQQFLEKEQIDIGEALDEVHSLLSDFEEEATLHLEVGAKVVVDANKMLVETMLTNLLMNAIRHSAHPAEIRISLFNNCLTVTNPGTAGLNSEKLFKRFSSVSKLTPGSGLGLSIVREICVRYHWNVSYVYLNQLHTFTVDFGSLSVNS</sequence>
<dbReference type="Gene3D" id="3.30.565.10">
    <property type="entry name" value="Histidine kinase-like ATPase, C-terminal domain"/>
    <property type="match status" value="1"/>
</dbReference>
<comment type="caution">
    <text evidence="10">The sequence shown here is derived from an EMBL/GenBank/DDBJ whole genome shotgun (WGS) entry which is preliminary data.</text>
</comment>
<keyword evidence="11" id="KW-1185">Reference proteome</keyword>
<dbReference type="InterPro" id="IPR036097">
    <property type="entry name" value="HisK_dim/P_sf"/>
</dbReference>
<evidence type="ECO:0000256" key="2">
    <source>
        <dbReference type="ARBA" id="ARBA00012438"/>
    </source>
</evidence>
<name>A0A4R0NH88_9SPHI</name>
<dbReference type="InterPro" id="IPR003594">
    <property type="entry name" value="HATPase_dom"/>
</dbReference>
<feature type="transmembrane region" description="Helical" evidence="8">
    <location>
        <begin position="12"/>
        <end position="36"/>
    </location>
</feature>
<evidence type="ECO:0000313" key="11">
    <source>
        <dbReference type="Proteomes" id="UP000293347"/>
    </source>
</evidence>
<organism evidence="10 11">
    <name type="scientific">Pedobacter psychroterrae</name>
    <dbReference type="NCBI Taxonomy" id="2530453"/>
    <lineage>
        <taxon>Bacteria</taxon>
        <taxon>Pseudomonadati</taxon>
        <taxon>Bacteroidota</taxon>
        <taxon>Sphingobacteriia</taxon>
        <taxon>Sphingobacteriales</taxon>
        <taxon>Sphingobacteriaceae</taxon>
        <taxon>Pedobacter</taxon>
    </lineage>
</organism>
<evidence type="ECO:0000256" key="8">
    <source>
        <dbReference type="SAM" id="Phobius"/>
    </source>
</evidence>
<dbReference type="RefSeq" id="WP_131597161.1">
    <property type="nucleotide sequence ID" value="NZ_SJSL01000005.1"/>
</dbReference>
<feature type="domain" description="Histidine kinase" evidence="9">
    <location>
        <begin position="226"/>
        <end position="431"/>
    </location>
</feature>
<dbReference type="EC" id="2.7.13.3" evidence="2"/>
<dbReference type="EMBL" id="SJSL01000005">
    <property type="protein sequence ID" value="TCC99825.1"/>
    <property type="molecule type" value="Genomic_DNA"/>
</dbReference>
<gene>
    <name evidence="10" type="ORF">EZ437_16415</name>
</gene>
<evidence type="ECO:0000256" key="7">
    <source>
        <dbReference type="ARBA" id="ARBA00022989"/>
    </source>
</evidence>
<dbReference type="InterPro" id="IPR050428">
    <property type="entry name" value="TCS_sensor_his_kinase"/>
</dbReference>
<dbReference type="SMART" id="SM00387">
    <property type="entry name" value="HATPase_c"/>
    <property type="match status" value="1"/>
</dbReference>
<accession>A0A4R0NH88</accession>
<comment type="catalytic activity">
    <reaction evidence="1">
        <text>ATP + protein L-histidine = ADP + protein N-phospho-L-histidine.</text>
        <dbReference type="EC" id="2.7.13.3"/>
    </reaction>
</comment>
<evidence type="ECO:0000256" key="4">
    <source>
        <dbReference type="ARBA" id="ARBA00022679"/>
    </source>
</evidence>
<dbReference type="SUPFAM" id="SSF47384">
    <property type="entry name" value="Homodimeric domain of signal transducing histidine kinase"/>
    <property type="match status" value="1"/>
</dbReference>
<keyword evidence="8" id="KW-0472">Membrane</keyword>
<evidence type="ECO:0000259" key="9">
    <source>
        <dbReference type="PROSITE" id="PS50109"/>
    </source>
</evidence>
<dbReference type="Proteomes" id="UP000293347">
    <property type="component" value="Unassembled WGS sequence"/>
</dbReference>
<dbReference type="InterPro" id="IPR005467">
    <property type="entry name" value="His_kinase_dom"/>
</dbReference>
<dbReference type="Gene3D" id="1.10.287.130">
    <property type="match status" value="1"/>
</dbReference>
<evidence type="ECO:0000256" key="1">
    <source>
        <dbReference type="ARBA" id="ARBA00000085"/>
    </source>
</evidence>
<dbReference type="SUPFAM" id="SSF55874">
    <property type="entry name" value="ATPase domain of HSP90 chaperone/DNA topoisomerase II/histidine kinase"/>
    <property type="match status" value="1"/>
</dbReference>
<evidence type="ECO:0000256" key="5">
    <source>
        <dbReference type="ARBA" id="ARBA00022692"/>
    </source>
</evidence>
<keyword evidence="3" id="KW-0597">Phosphoprotein</keyword>
<dbReference type="CDD" id="cd00082">
    <property type="entry name" value="HisKA"/>
    <property type="match status" value="1"/>
</dbReference>
<feature type="transmembrane region" description="Helical" evidence="8">
    <location>
        <begin position="138"/>
        <end position="159"/>
    </location>
</feature>
<dbReference type="PANTHER" id="PTHR45436">
    <property type="entry name" value="SENSOR HISTIDINE KINASE YKOH"/>
    <property type="match status" value="1"/>
</dbReference>
<reference evidence="10 11" key="1">
    <citation type="submission" date="2019-02" db="EMBL/GenBank/DDBJ databases">
        <title>Pedobacter sp. RP-1-14 sp. nov., isolated from Arctic soil.</title>
        <authorList>
            <person name="Dahal R.H."/>
        </authorList>
    </citation>
    <scope>NUCLEOTIDE SEQUENCE [LARGE SCALE GENOMIC DNA]</scope>
    <source>
        <strain evidence="10 11">RP-1-14</strain>
    </source>
</reference>
<dbReference type="GO" id="GO:0000155">
    <property type="term" value="F:phosphorelay sensor kinase activity"/>
    <property type="evidence" value="ECO:0007669"/>
    <property type="project" value="InterPro"/>
</dbReference>
<protein>
    <recommendedName>
        <fullName evidence="2">histidine kinase</fullName>
        <ecNumber evidence="2">2.7.13.3</ecNumber>
    </recommendedName>
</protein>
<keyword evidence="6 10" id="KW-0418">Kinase</keyword>
<dbReference type="AlphaFoldDB" id="A0A4R0NH88"/>
<keyword evidence="7 8" id="KW-1133">Transmembrane helix</keyword>
<keyword evidence="4" id="KW-0808">Transferase</keyword>